<organism evidence="1">
    <name type="scientific">uncultured Caudovirales phage</name>
    <dbReference type="NCBI Taxonomy" id="2100421"/>
    <lineage>
        <taxon>Viruses</taxon>
        <taxon>Duplodnaviria</taxon>
        <taxon>Heunggongvirae</taxon>
        <taxon>Uroviricota</taxon>
        <taxon>Caudoviricetes</taxon>
        <taxon>Peduoviridae</taxon>
        <taxon>Maltschvirus</taxon>
        <taxon>Maltschvirus maltsch</taxon>
    </lineage>
</organism>
<accession>A0A6J5R0G3</accession>
<gene>
    <name evidence="1" type="ORF">UFOVP1192_38</name>
</gene>
<proteinExistence type="predicted"/>
<name>A0A6J5R0G3_9CAUD</name>
<protein>
    <submittedName>
        <fullName evidence="1">Uncharacterized protein</fullName>
    </submittedName>
</protein>
<evidence type="ECO:0000313" key="1">
    <source>
        <dbReference type="EMBL" id="CAB4190143.1"/>
    </source>
</evidence>
<dbReference type="EMBL" id="LR797151">
    <property type="protein sequence ID" value="CAB4190143.1"/>
    <property type="molecule type" value="Genomic_DNA"/>
</dbReference>
<reference evidence="1" key="1">
    <citation type="submission" date="2020-05" db="EMBL/GenBank/DDBJ databases">
        <authorList>
            <person name="Chiriac C."/>
            <person name="Salcher M."/>
            <person name="Ghai R."/>
            <person name="Kavagutti S V."/>
        </authorList>
    </citation>
    <scope>NUCLEOTIDE SEQUENCE</scope>
</reference>
<sequence length="63" mass="7333">MIDLSKLNEVKMPPLFLTVSANREYPYEVMYSYGTKIYFLDAFADMGDALVYIDYKMRGVKCC</sequence>